<dbReference type="Proteomes" id="UP001193389">
    <property type="component" value="Chromosome"/>
</dbReference>
<sequence>MKYYITKKIDATFEQAIDRVKESLGIEGFGVLSEINLHDKFKEKLNVDFRKYTILGACNPAYAYKAVQSEDKIGTMLPCNVVVQDLGKNVIEVTAVDPVASMMAIDNPKLAPIAEEVKRKLTRAIESLHNGVESFGLV</sequence>
<dbReference type="InterPro" id="IPR016796">
    <property type="entry name" value="UCP021774"/>
</dbReference>
<dbReference type="PANTHER" id="PTHR38342">
    <property type="entry name" value="SLR5037 PROTEIN"/>
    <property type="match status" value="1"/>
</dbReference>
<dbReference type="EMBL" id="AP018694">
    <property type="protein sequence ID" value="BBE15908.1"/>
    <property type="molecule type" value="Genomic_DNA"/>
</dbReference>
<accession>A0A5K7S2P3</accession>
<dbReference type="RefSeq" id="WP_318349025.1">
    <property type="nucleotide sequence ID" value="NZ_AP018694.1"/>
</dbReference>
<dbReference type="PANTHER" id="PTHR38342:SF1">
    <property type="entry name" value="SLR5037 PROTEIN"/>
    <property type="match status" value="1"/>
</dbReference>
<feature type="domain" description="DUF302" evidence="1">
    <location>
        <begin position="35"/>
        <end position="98"/>
    </location>
</feature>
<gene>
    <name evidence="2" type="ORF">AQPE_0044</name>
</gene>
<evidence type="ECO:0000313" key="2">
    <source>
        <dbReference type="EMBL" id="BBE15908.1"/>
    </source>
</evidence>
<dbReference type="Pfam" id="PF03625">
    <property type="entry name" value="DUF302"/>
    <property type="match status" value="1"/>
</dbReference>
<dbReference type="AlphaFoldDB" id="A0A5K7S2P3"/>
<dbReference type="PIRSF" id="PIRSF021774">
    <property type="entry name" value="UCP021774"/>
    <property type="match status" value="1"/>
</dbReference>
<dbReference type="KEGG" id="anf:AQPE_0044"/>
<proteinExistence type="predicted"/>
<name>A0A5K7S2P3_9BACT</name>
<dbReference type="Gene3D" id="3.30.310.70">
    <property type="entry name" value="TT1751-like domain"/>
    <property type="match status" value="1"/>
</dbReference>
<protein>
    <recommendedName>
        <fullName evidence="1">DUF302 domain-containing protein</fullName>
    </recommendedName>
</protein>
<organism evidence="2 3">
    <name type="scientific">Aquipluma nitroreducens</name>
    <dbReference type="NCBI Taxonomy" id="2010828"/>
    <lineage>
        <taxon>Bacteria</taxon>
        <taxon>Pseudomonadati</taxon>
        <taxon>Bacteroidota</taxon>
        <taxon>Bacteroidia</taxon>
        <taxon>Marinilabiliales</taxon>
        <taxon>Prolixibacteraceae</taxon>
        <taxon>Aquipluma</taxon>
    </lineage>
</organism>
<reference evidence="2" key="1">
    <citation type="journal article" date="2020" name="Int. J. Syst. Evol. Microbiol.">
        <title>Aquipluma nitroreducens gen. nov. sp. nov., a novel facultatively anaerobic bacterium isolated from a freshwater lake.</title>
        <authorList>
            <person name="Watanabe M."/>
            <person name="Kojima H."/>
            <person name="Fukui M."/>
        </authorList>
    </citation>
    <scope>NUCLEOTIDE SEQUENCE</scope>
    <source>
        <strain evidence="2">MeG22</strain>
    </source>
</reference>
<evidence type="ECO:0000313" key="3">
    <source>
        <dbReference type="Proteomes" id="UP001193389"/>
    </source>
</evidence>
<dbReference type="CDD" id="cd14797">
    <property type="entry name" value="DUF302"/>
    <property type="match status" value="1"/>
</dbReference>
<keyword evidence="3" id="KW-1185">Reference proteome</keyword>
<dbReference type="InterPro" id="IPR035923">
    <property type="entry name" value="TT1751-like_sf"/>
</dbReference>
<dbReference type="SUPFAM" id="SSF103247">
    <property type="entry name" value="TT1751-like"/>
    <property type="match status" value="1"/>
</dbReference>
<evidence type="ECO:0000259" key="1">
    <source>
        <dbReference type="Pfam" id="PF03625"/>
    </source>
</evidence>
<dbReference type="InterPro" id="IPR005180">
    <property type="entry name" value="DUF302"/>
</dbReference>